<dbReference type="InterPro" id="IPR036291">
    <property type="entry name" value="NAD(P)-bd_dom_sf"/>
</dbReference>
<evidence type="ECO:0000256" key="2">
    <source>
        <dbReference type="ARBA" id="ARBA00011643"/>
    </source>
</evidence>
<evidence type="ECO:0000313" key="13">
    <source>
        <dbReference type="EMBL" id="OAQ98011.1"/>
    </source>
</evidence>
<dbReference type="SMART" id="SM00839">
    <property type="entry name" value="ELFV_dehydrog"/>
    <property type="match status" value="1"/>
</dbReference>
<feature type="compositionally biased region" description="Polar residues" evidence="11">
    <location>
        <begin position="31"/>
        <end position="61"/>
    </location>
</feature>
<feature type="active site" description="Proton donor" evidence="7">
    <location>
        <position position="170"/>
    </location>
</feature>
<dbReference type="InterPro" id="IPR006097">
    <property type="entry name" value="Glu/Leu/Phe/Val/Trp_DH_dimer"/>
</dbReference>
<feature type="domain" description="Glutamate/phenylalanine/leucine/valine/L-tryptophan dehydrogenase C-terminal" evidence="12">
    <location>
        <begin position="246"/>
        <end position="503"/>
    </location>
</feature>
<feature type="compositionally biased region" description="Basic and acidic residues" evidence="11">
    <location>
        <begin position="17"/>
        <end position="28"/>
    </location>
</feature>
<dbReference type="GO" id="GO:0000166">
    <property type="term" value="F:nucleotide binding"/>
    <property type="evidence" value="ECO:0007669"/>
    <property type="project" value="UniProtKB-KW"/>
</dbReference>
<dbReference type="Gene3D" id="1.10.285.10">
    <property type="entry name" value="Glutamate Dehydrogenase, chain A, domain 3"/>
    <property type="match status" value="2"/>
</dbReference>
<comment type="caution">
    <text evidence="13">The sequence shown here is derived from an EMBL/GenBank/DDBJ whole genome shotgun (WGS) entry which is preliminary data.</text>
</comment>
<dbReference type="Proteomes" id="UP000243081">
    <property type="component" value="Unassembled WGS sequence"/>
</dbReference>
<dbReference type="GO" id="GO:0005829">
    <property type="term" value="C:cytosol"/>
    <property type="evidence" value="ECO:0007669"/>
    <property type="project" value="TreeGrafter"/>
</dbReference>
<proteinExistence type="inferred from homology"/>
<evidence type="ECO:0000256" key="7">
    <source>
        <dbReference type="PIRSR" id="PIRSR000185-1"/>
    </source>
</evidence>
<feature type="binding site" evidence="8">
    <location>
        <position position="285"/>
    </location>
    <ligand>
        <name>NAD(+)</name>
        <dbReference type="ChEBI" id="CHEBI:57540"/>
    </ligand>
</feature>
<evidence type="ECO:0000259" key="12">
    <source>
        <dbReference type="SMART" id="SM00839"/>
    </source>
</evidence>
<dbReference type="FunFam" id="3.40.50.720:FF:000030">
    <property type="entry name" value="Glutamate dehydrogenase"/>
    <property type="match status" value="1"/>
</dbReference>
<accession>A0A179I7Z2</accession>
<dbReference type="Pfam" id="PF00208">
    <property type="entry name" value="ELFV_dehydrog"/>
    <property type="match status" value="1"/>
</dbReference>
<dbReference type="InterPro" id="IPR006096">
    <property type="entry name" value="Glu/Leu/Phe/Val/Trp_DH_C"/>
</dbReference>
<evidence type="ECO:0000256" key="4">
    <source>
        <dbReference type="ARBA" id="ARBA00023002"/>
    </source>
</evidence>
<feature type="binding site" evidence="8">
    <location>
        <position position="432"/>
    </location>
    <ligand>
        <name>substrate</name>
    </ligand>
</feature>
<feature type="binding site" evidence="8">
    <location>
        <position position="209"/>
    </location>
    <ligand>
        <name>substrate</name>
    </ligand>
</feature>
<dbReference type="CDD" id="cd05313">
    <property type="entry name" value="NAD_bind_2_Glu_DH"/>
    <property type="match status" value="1"/>
</dbReference>
<organism evidence="13 14">
    <name type="scientific">Cordyceps confragosa</name>
    <name type="common">Lecanicillium lecanii</name>
    <dbReference type="NCBI Taxonomy" id="2714763"/>
    <lineage>
        <taxon>Eukaryota</taxon>
        <taxon>Fungi</taxon>
        <taxon>Dikarya</taxon>
        <taxon>Ascomycota</taxon>
        <taxon>Pezizomycotina</taxon>
        <taxon>Sordariomycetes</taxon>
        <taxon>Hypocreomycetidae</taxon>
        <taxon>Hypocreales</taxon>
        <taxon>Cordycipitaceae</taxon>
        <taxon>Akanthomyces</taxon>
    </lineage>
</organism>
<keyword evidence="3" id="KW-0521">NADP</keyword>
<sequence>MFEAPLPVTLPPTTDFNRADPVRTHDATPSEILQNQTTADGNTASNKSAPSSSLPAMSNLPSEPEFEQAYNELASTLQNSSLFEKHPEYKTALEVVSIPERIIQFRVVWEDDKGQVRVNRGYRVQFNSALGPFKGGLRFHPTVNLSILKFLGFEQIFKNALTGLNMGGGKGGADFDPKGKTDDEIRRFCQAFMRELSKHIGADTDVPAGDIGVGGREVGFMFGAYRQARNKWEGVLTGKGLDWGGSLIRPEATGYGLVYYVEYMLQHAGRGSFSGKRVAISGSGNVAQYAALKCIELGATVVSLSDSKGALIAESAEGFTPEHVNEIAALKIKRQALTTFTTSGFKYIEGARPWVHAGKVDVALPSATQNEVSKEEAEALVAAGAIAIAEGSNMGCTQEAIDVFEAERASKGDKAIWYAPGKAANCGGVAVSGLEMAQNSQRLTWTSEEVDEKLKGIMKAAFENALKTAEEYVTAKQGELPSLVAGSNIAGFVKVAQAMHDQGDWWTQ</sequence>
<evidence type="ECO:0000256" key="5">
    <source>
        <dbReference type="ARBA" id="ARBA00048584"/>
    </source>
</evidence>
<feature type="binding site" evidence="8">
    <location>
        <position position="253"/>
    </location>
    <ligand>
        <name>NAD(+)</name>
        <dbReference type="ChEBI" id="CHEBI:57540"/>
    </ligand>
</feature>
<comment type="catalytic activity">
    <reaction evidence="5">
        <text>L-glutamate + NADP(+) + H2O = 2-oxoglutarate + NH4(+) + NADPH + H(+)</text>
        <dbReference type="Rhea" id="RHEA:11612"/>
        <dbReference type="ChEBI" id="CHEBI:15377"/>
        <dbReference type="ChEBI" id="CHEBI:15378"/>
        <dbReference type="ChEBI" id="CHEBI:16810"/>
        <dbReference type="ChEBI" id="CHEBI:28938"/>
        <dbReference type="ChEBI" id="CHEBI:29985"/>
        <dbReference type="ChEBI" id="CHEBI:57783"/>
        <dbReference type="ChEBI" id="CHEBI:58349"/>
        <dbReference type="EC" id="1.4.1.4"/>
    </reaction>
</comment>
<dbReference type="InterPro" id="IPR006095">
    <property type="entry name" value="Glu/Leu/Phe/Val/Trp_DH"/>
</dbReference>
<dbReference type="PANTHER" id="PTHR43571:SF1">
    <property type="entry name" value="NADP-SPECIFIC GLUTAMATE DEHYDROGENASE 1-RELATED"/>
    <property type="match status" value="1"/>
</dbReference>
<dbReference type="NCBIfam" id="NF006929">
    <property type="entry name" value="PRK09414.1"/>
    <property type="match status" value="1"/>
</dbReference>
<dbReference type="FunFam" id="3.40.50.10860:FF:000002">
    <property type="entry name" value="Glutamate dehydrogenase"/>
    <property type="match status" value="1"/>
</dbReference>
<dbReference type="InterPro" id="IPR046346">
    <property type="entry name" value="Aminoacid_DH-like_N_sf"/>
</dbReference>
<keyword evidence="8" id="KW-0520">NAD</keyword>
<dbReference type="SUPFAM" id="SSF53223">
    <property type="entry name" value="Aminoacid dehydrogenase-like, N-terminal domain"/>
    <property type="match status" value="1"/>
</dbReference>
<feature type="region of interest" description="Disordered" evidence="11">
    <location>
        <begin position="1"/>
        <end position="62"/>
    </location>
</feature>
<evidence type="ECO:0000256" key="6">
    <source>
        <dbReference type="PIRNR" id="PIRNR000185"/>
    </source>
</evidence>
<dbReference type="PRINTS" id="PR00082">
    <property type="entry name" value="GLFDHDRGNASE"/>
</dbReference>
<dbReference type="SUPFAM" id="SSF51735">
    <property type="entry name" value="NAD(P)-binding Rossmann-fold domains"/>
    <property type="match status" value="1"/>
</dbReference>
<keyword evidence="8" id="KW-0547">Nucleotide-binding</keyword>
<reference evidence="13 14" key="1">
    <citation type="submission" date="2016-03" db="EMBL/GenBank/DDBJ databases">
        <title>Fine-scale spatial genetic structure of a fungal parasite of coffee scale insects.</title>
        <authorList>
            <person name="Jackson D."/>
            <person name="Zemenick K.A."/>
            <person name="Malloure B."/>
            <person name="Quandt C.A."/>
            <person name="James T.Y."/>
        </authorList>
    </citation>
    <scope>NUCLEOTIDE SEQUENCE [LARGE SCALE GENOMIC DNA]</scope>
    <source>
        <strain evidence="13 14">UM487</strain>
    </source>
</reference>
<dbReference type="InterPro" id="IPR014362">
    <property type="entry name" value="Glu_DH"/>
</dbReference>
<feature type="binding site" evidence="8">
    <location>
        <position position="155"/>
    </location>
    <ligand>
        <name>substrate</name>
    </ligand>
</feature>
<dbReference type="Gene3D" id="3.40.50.720">
    <property type="entry name" value="NAD(P)-binding Rossmann-like Domain"/>
    <property type="match status" value="1"/>
</dbReference>
<feature type="binding site" evidence="8">
    <location>
        <position position="158"/>
    </location>
    <ligand>
        <name>substrate</name>
    </ligand>
</feature>
<keyword evidence="4 6" id="KW-0560">Oxidoreductase</keyword>
<dbReference type="OMA" id="MIMGWMM"/>
<name>A0A179I7Z2_CORDF</name>
<dbReference type="AlphaFoldDB" id="A0A179I7Z2"/>
<dbReference type="PANTHER" id="PTHR43571">
    <property type="entry name" value="NADP-SPECIFIC GLUTAMATE DEHYDROGENASE 1-RELATED"/>
    <property type="match status" value="1"/>
</dbReference>
<gene>
    <name evidence="13" type="ORF">LLEC1_04396</name>
</gene>
<dbReference type="FunFam" id="1.10.285.10:FF:000001">
    <property type="entry name" value="Glutamate dehydrogenase"/>
    <property type="match status" value="1"/>
</dbReference>
<comment type="similarity">
    <text evidence="1 6 10">Belongs to the Glu/Leu/Phe/Val dehydrogenases family.</text>
</comment>
<dbReference type="PROSITE" id="PS00074">
    <property type="entry name" value="GLFV_DEHYDROGENASE"/>
    <property type="match status" value="1"/>
</dbReference>
<dbReference type="InterPro" id="IPR033524">
    <property type="entry name" value="Glu/Leu/Phe/Val_DH_AS"/>
</dbReference>
<dbReference type="InterPro" id="IPR033922">
    <property type="entry name" value="NAD_bind_Glu_DH"/>
</dbReference>
<evidence type="ECO:0000256" key="3">
    <source>
        <dbReference type="ARBA" id="ARBA00022857"/>
    </source>
</evidence>
<protein>
    <recommendedName>
        <fullName evidence="6">Glutamate dehydrogenase</fullName>
    </recommendedName>
</protein>
<evidence type="ECO:0000256" key="11">
    <source>
        <dbReference type="SAM" id="MobiDB-lite"/>
    </source>
</evidence>
<feature type="site" description="Important for catalysis" evidence="9">
    <location>
        <position position="210"/>
    </location>
</feature>
<dbReference type="InterPro" id="IPR050724">
    <property type="entry name" value="Glu_Leu_Phe_Val_DH"/>
</dbReference>
<evidence type="ECO:0000256" key="10">
    <source>
        <dbReference type="RuleBase" id="RU004417"/>
    </source>
</evidence>
<dbReference type="OrthoDB" id="6718861at2759"/>
<evidence type="ECO:0000256" key="8">
    <source>
        <dbReference type="PIRSR" id="PIRSR000185-2"/>
    </source>
</evidence>
<evidence type="ECO:0000313" key="14">
    <source>
        <dbReference type="Proteomes" id="UP000243081"/>
    </source>
</evidence>
<dbReference type="GO" id="GO:0004354">
    <property type="term" value="F:glutamate dehydrogenase (NADP+) activity"/>
    <property type="evidence" value="ECO:0007669"/>
    <property type="project" value="UniProtKB-EC"/>
</dbReference>
<comment type="subunit">
    <text evidence="2">Homohexamer.</text>
</comment>
<dbReference type="Gene3D" id="3.40.50.10860">
    <property type="entry name" value="Leucine Dehydrogenase, chain A, domain 1"/>
    <property type="match status" value="1"/>
</dbReference>
<dbReference type="FunFam" id="1.10.285.10:FF:000003">
    <property type="entry name" value="Glutamate dehydrogenase"/>
    <property type="match status" value="1"/>
</dbReference>
<keyword evidence="14" id="KW-1185">Reference proteome</keyword>
<evidence type="ECO:0000256" key="9">
    <source>
        <dbReference type="PIRSR" id="PIRSR000185-3"/>
    </source>
</evidence>
<dbReference type="GO" id="GO:0006537">
    <property type="term" value="P:glutamate biosynthetic process"/>
    <property type="evidence" value="ECO:0007669"/>
    <property type="project" value="TreeGrafter"/>
</dbReference>
<feature type="binding site" evidence="8">
    <location>
        <position position="134"/>
    </location>
    <ligand>
        <name>substrate</name>
    </ligand>
</feature>
<evidence type="ECO:0000256" key="1">
    <source>
        <dbReference type="ARBA" id="ARBA00006382"/>
    </source>
</evidence>
<dbReference type="EMBL" id="LUKN01003114">
    <property type="protein sequence ID" value="OAQ98011.1"/>
    <property type="molecule type" value="Genomic_DNA"/>
</dbReference>
<dbReference type="Pfam" id="PF02812">
    <property type="entry name" value="ELFV_dehydrog_N"/>
    <property type="match status" value="1"/>
</dbReference>
<dbReference type="PIRSF" id="PIRSF000185">
    <property type="entry name" value="Glu_DH"/>
    <property type="match status" value="1"/>
</dbReference>